<dbReference type="AlphaFoldDB" id="A0A5C1YCV8"/>
<dbReference type="OrthoDB" id="3268062at2"/>
<dbReference type="Pfam" id="PF06013">
    <property type="entry name" value="WXG100"/>
    <property type="match status" value="1"/>
</dbReference>
<reference evidence="2 3" key="1">
    <citation type="submission" date="2019-09" db="EMBL/GenBank/DDBJ databases">
        <title>Genome sequencing of strain KACC 19322.</title>
        <authorList>
            <person name="Heo J."/>
            <person name="Kim S.-J."/>
            <person name="Kim J.-S."/>
            <person name="Hong S.-B."/>
            <person name="Kwon S.-W."/>
        </authorList>
    </citation>
    <scope>NUCLEOTIDE SEQUENCE [LARGE SCALE GENOMIC DNA]</scope>
    <source>
        <strain evidence="2 3">KACC 19322</strain>
    </source>
</reference>
<evidence type="ECO:0000313" key="3">
    <source>
        <dbReference type="Proteomes" id="UP000322159"/>
    </source>
</evidence>
<evidence type="ECO:0000256" key="1">
    <source>
        <dbReference type="SAM" id="Coils"/>
    </source>
</evidence>
<dbReference type="EMBL" id="CP043504">
    <property type="protein sequence ID" value="QEO10652.1"/>
    <property type="molecule type" value="Genomic_DNA"/>
</dbReference>
<evidence type="ECO:0000313" key="2">
    <source>
        <dbReference type="EMBL" id="QEO10652.1"/>
    </source>
</evidence>
<dbReference type="Gene3D" id="1.10.287.1060">
    <property type="entry name" value="ESAT-6-like"/>
    <property type="match status" value="1"/>
</dbReference>
<protein>
    <submittedName>
        <fullName evidence="2">WXG100 family type VII secretion target</fullName>
    </submittedName>
</protein>
<gene>
    <name evidence="2" type="ORF">FLP23_11935</name>
</gene>
<dbReference type="InterPro" id="IPR036689">
    <property type="entry name" value="ESAT-6-like_sf"/>
</dbReference>
<keyword evidence="3" id="KW-1185">Reference proteome</keyword>
<proteinExistence type="predicted"/>
<feature type="coiled-coil region" evidence="1">
    <location>
        <begin position="1"/>
        <end position="42"/>
    </location>
</feature>
<dbReference type="SUPFAM" id="SSF140453">
    <property type="entry name" value="EsxAB dimer-like"/>
    <property type="match status" value="1"/>
</dbReference>
<dbReference type="KEGG" id="lyk:FLP23_11935"/>
<organism evidence="2 3">
    <name type="scientific">Protaetiibacter larvae</name>
    <dbReference type="NCBI Taxonomy" id="2592654"/>
    <lineage>
        <taxon>Bacteria</taxon>
        <taxon>Bacillati</taxon>
        <taxon>Actinomycetota</taxon>
        <taxon>Actinomycetes</taxon>
        <taxon>Micrococcales</taxon>
        <taxon>Microbacteriaceae</taxon>
        <taxon>Protaetiibacter</taxon>
    </lineage>
</organism>
<dbReference type="InterPro" id="IPR010310">
    <property type="entry name" value="T7SS_ESAT-6-like"/>
</dbReference>
<keyword evidence="1" id="KW-0175">Coiled coil</keyword>
<dbReference type="RefSeq" id="WP_149326067.1">
    <property type="nucleotide sequence ID" value="NZ_CP043504.1"/>
</dbReference>
<sequence>MANLNVTYDELRDAARRLQAGKDDLHSKLTELSNLVQQLTASGFQAEQSSAAYRDSFEQFRTGTSQAIDGLDGLANFLVSAADALQQTDEGLANAIRG</sequence>
<dbReference type="Proteomes" id="UP000322159">
    <property type="component" value="Chromosome"/>
</dbReference>
<name>A0A5C1YCV8_9MICO</name>
<accession>A0A5C1YCV8</accession>